<sequence>MGVTDLGAHRGQTDGARAPPPTRASIQLRWGKEGGGVLRFGSEGRSSSSAARGAHLPQRRRSLFPLLPLDVSRTGAQAPTSPPGRSSSDLAASSSSPCLTASASASSLLAHRSAPPNLPIEIRPEERQAGCGGETAPRARLLARPA</sequence>
<protein>
    <submittedName>
        <fullName evidence="2">Uncharacterized protein</fullName>
    </submittedName>
</protein>
<evidence type="ECO:0000313" key="2">
    <source>
        <dbReference type="EMBL" id="KAF0918596.1"/>
    </source>
</evidence>
<feature type="compositionally biased region" description="Low complexity" evidence="1">
    <location>
        <begin position="39"/>
        <end position="54"/>
    </location>
</feature>
<evidence type="ECO:0000256" key="1">
    <source>
        <dbReference type="SAM" id="MobiDB-lite"/>
    </source>
</evidence>
<gene>
    <name evidence="2" type="ORF">E2562_025181</name>
</gene>
<dbReference type="AlphaFoldDB" id="A0A6G1E208"/>
<feature type="compositionally biased region" description="Polar residues" evidence="1">
    <location>
        <begin position="74"/>
        <end position="85"/>
    </location>
</feature>
<feature type="region of interest" description="Disordered" evidence="1">
    <location>
        <begin position="1"/>
        <end position="146"/>
    </location>
</feature>
<dbReference type="Proteomes" id="UP000479710">
    <property type="component" value="Unassembled WGS sequence"/>
</dbReference>
<name>A0A6G1E208_9ORYZ</name>
<dbReference type="EMBL" id="SPHZ02000005">
    <property type="protein sequence ID" value="KAF0918596.1"/>
    <property type="molecule type" value="Genomic_DNA"/>
</dbReference>
<organism evidence="2 3">
    <name type="scientific">Oryza meyeriana var. granulata</name>
    <dbReference type="NCBI Taxonomy" id="110450"/>
    <lineage>
        <taxon>Eukaryota</taxon>
        <taxon>Viridiplantae</taxon>
        <taxon>Streptophyta</taxon>
        <taxon>Embryophyta</taxon>
        <taxon>Tracheophyta</taxon>
        <taxon>Spermatophyta</taxon>
        <taxon>Magnoliopsida</taxon>
        <taxon>Liliopsida</taxon>
        <taxon>Poales</taxon>
        <taxon>Poaceae</taxon>
        <taxon>BOP clade</taxon>
        <taxon>Oryzoideae</taxon>
        <taxon>Oryzeae</taxon>
        <taxon>Oryzinae</taxon>
        <taxon>Oryza</taxon>
        <taxon>Oryza meyeriana</taxon>
    </lineage>
</organism>
<keyword evidence="3" id="KW-1185">Reference proteome</keyword>
<reference evidence="2 3" key="1">
    <citation type="submission" date="2019-11" db="EMBL/GenBank/DDBJ databases">
        <title>Whole genome sequence of Oryza granulata.</title>
        <authorList>
            <person name="Li W."/>
        </authorList>
    </citation>
    <scope>NUCLEOTIDE SEQUENCE [LARGE SCALE GENOMIC DNA]</scope>
    <source>
        <strain evidence="3">cv. Menghai</strain>
        <tissue evidence="2">Leaf</tissue>
    </source>
</reference>
<evidence type="ECO:0000313" key="3">
    <source>
        <dbReference type="Proteomes" id="UP000479710"/>
    </source>
</evidence>
<feature type="compositionally biased region" description="Low complexity" evidence="1">
    <location>
        <begin position="136"/>
        <end position="146"/>
    </location>
</feature>
<comment type="caution">
    <text evidence="2">The sequence shown here is derived from an EMBL/GenBank/DDBJ whole genome shotgun (WGS) entry which is preliminary data.</text>
</comment>
<feature type="compositionally biased region" description="Low complexity" evidence="1">
    <location>
        <begin position="86"/>
        <end position="114"/>
    </location>
</feature>
<accession>A0A6G1E208</accession>
<proteinExistence type="predicted"/>